<gene>
    <name evidence="9" type="ORF">FW778_02600</name>
</gene>
<evidence type="ECO:0000313" key="9">
    <source>
        <dbReference type="EMBL" id="KAA9040947.1"/>
    </source>
</evidence>
<evidence type="ECO:0000256" key="4">
    <source>
        <dbReference type="ARBA" id="ARBA00022692"/>
    </source>
</evidence>
<evidence type="ECO:0000256" key="7">
    <source>
        <dbReference type="SAM" id="Phobius"/>
    </source>
</evidence>
<evidence type="ECO:0000313" key="10">
    <source>
        <dbReference type="Proteomes" id="UP000326903"/>
    </source>
</evidence>
<dbReference type="AlphaFoldDB" id="A0A5J5ILJ4"/>
<proteinExistence type="inferred from homology"/>
<dbReference type="GO" id="GO:0016413">
    <property type="term" value="F:O-acetyltransferase activity"/>
    <property type="evidence" value="ECO:0007669"/>
    <property type="project" value="TreeGrafter"/>
</dbReference>
<dbReference type="InterPro" id="IPR002656">
    <property type="entry name" value="Acyl_transf_3_dom"/>
</dbReference>
<sequence length="342" mass="39855">MKPGKLPWANDLRAFATIGVIVLHVAATVSLQYPAIPKSYFFTSVFFDSAMRWCVPVFIMLSGSFALEHYDGRMGNFFRKMFLRIILPFLFWSVVYLFFFSWNDLMDPHKTVAQLFSFILKQLLSGTASHMWYVYIIVCLYLTFPFISKWTRAAVEKEYIYFLSIWVILLFLNPYLDHYDTSFDFSYFSGYLGYLILGNYLFKAPRKINGVWLIVFFAAAFLYTALRTYFISISGNENNEVFMDNLSLNVLLMAFCMYLFFKNEQYFVRPLLRKVIDLICEHSYGIYLSHLLILNIFLWCGLSFVFIHPLLSIPIITFATVGISCTLIVLMKKIPLVKSLAG</sequence>
<dbReference type="PANTHER" id="PTHR40074:SF2">
    <property type="entry name" value="O-ACETYLTRANSFERASE WECH"/>
    <property type="match status" value="1"/>
</dbReference>
<dbReference type="GO" id="GO:0009246">
    <property type="term" value="P:enterobacterial common antigen biosynthetic process"/>
    <property type="evidence" value="ECO:0007669"/>
    <property type="project" value="TreeGrafter"/>
</dbReference>
<dbReference type="EMBL" id="VYQF01000001">
    <property type="protein sequence ID" value="KAA9040947.1"/>
    <property type="molecule type" value="Genomic_DNA"/>
</dbReference>
<keyword evidence="9" id="KW-0808">Transferase</keyword>
<feature type="transmembrane region" description="Helical" evidence="7">
    <location>
        <begin position="12"/>
        <end position="30"/>
    </location>
</feature>
<feature type="transmembrane region" description="Helical" evidence="7">
    <location>
        <begin position="182"/>
        <end position="202"/>
    </location>
</feature>
<dbReference type="RefSeq" id="WP_150413036.1">
    <property type="nucleotide sequence ID" value="NZ_VYQF01000001.1"/>
</dbReference>
<feature type="transmembrane region" description="Helical" evidence="7">
    <location>
        <begin position="313"/>
        <end position="331"/>
    </location>
</feature>
<evidence type="ECO:0000256" key="1">
    <source>
        <dbReference type="ARBA" id="ARBA00004651"/>
    </source>
</evidence>
<evidence type="ECO:0000256" key="2">
    <source>
        <dbReference type="ARBA" id="ARBA00007400"/>
    </source>
</evidence>
<dbReference type="Pfam" id="PF01757">
    <property type="entry name" value="Acyl_transf_3"/>
    <property type="match status" value="1"/>
</dbReference>
<feature type="transmembrane region" description="Helical" evidence="7">
    <location>
        <begin position="130"/>
        <end position="147"/>
    </location>
</feature>
<feature type="transmembrane region" description="Helical" evidence="7">
    <location>
        <begin position="82"/>
        <end position="102"/>
    </location>
</feature>
<feature type="domain" description="Acyltransferase 3" evidence="8">
    <location>
        <begin position="12"/>
        <end position="328"/>
    </location>
</feature>
<comment type="similarity">
    <text evidence="2">Belongs to the acyltransferase 3 family.</text>
</comment>
<feature type="transmembrane region" description="Helical" evidence="7">
    <location>
        <begin position="50"/>
        <end position="70"/>
    </location>
</feature>
<feature type="transmembrane region" description="Helical" evidence="7">
    <location>
        <begin position="209"/>
        <end position="226"/>
    </location>
</feature>
<comment type="caution">
    <text evidence="9">The sequence shown here is derived from an EMBL/GenBank/DDBJ whole genome shotgun (WGS) entry which is preliminary data.</text>
</comment>
<feature type="transmembrane region" description="Helical" evidence="7">
    <location>
        <begin position="284"/>
        <end position="307"/>
    </location>
</feature>
<evidence type="ECO:0000256" key="3">
    <source>
        <dbReference type="ARBA" id="ARBA00022475"/>
    </source>
</evidence>
<dbReference type="Proteomes" id="UP000326903">
    <property type="component" value="Unassembled WGS sequence"/>
</dbReference>
<dbReference type="PANTHER" id="PTHR40074">
    <property type="entry name" value="O-ACETYLTRANSFERASE WECH"/>
    <property type="match status" value="1"/>
</dbReference>
<keyword evidence="10" id="KW-1185">Reference proteome</keyword>
<comment type="subcellular location">
    <subcellularLocation>
        <location evidence="1">Cell membrane</location>
        <topology evidence="1">Multi-pass membrane protein</topology>
    </subcellularLocation>
</comment>
<protein>
    <submittedName>
        <fullName evidence="9">Acyltransferase family protein</fullName>
    </submittedName>
</protein>
<keyword evidence="3" id="KW-1003">Cell membrane</keyword>
<keyword evidence="4 7" id="KW-0812">Transmembrane</keyword>
<evidence type="ECO:0000256" key="5">
    <source>
        <dbReference type="ARBA" id="ARBA00022989"/>
    </source>
</evidence>
<keyword evidence="9" id="KW-0012">Acyltransferase</keyword>
<organism evidence="9 10">
    <name type="scientific">Ginsengibacter hankyongi</name>
    <dbReference type="NCBI Taxonomy" id="2607284"/>
    <lineage>
        <taxon>Bacteria</taxon>
        <taxon>Pseudomonadati</taxon>
        <taxon>Bacteroidota</taxon>
        <taxon>Chitinophagia</taxon>
        <taxon>Chitinophagales</taxon>
        <taxon>Chitinophagaceae</taxon>
        <taxon>Ginsengibacter</taxon>
    </lineage>
</organism>
<keyword evidence="5 7" id="KW-1133">Transmembrane helix</keyword>
<reference evidence="9 10" key="1">
    <citation type="submission" date="2019-09" db="EMBL/GenBank/DDBJ databases">
        <title>Draft genome sequence of Ginsengibacter sp. BR5-29.</title>
        <authorList>
            <person name="Im W.-T."/>
        </authorList>
    </citation>
    <scope>NUCLEOTIDE SEQUENCE [LARGE SCALE GENOMIC DNA]</scope>
    <source>
        <strain evidence="9 10">BR5-29</strain>
    </source>
</reference>
<evidence type="ECO:0000256" key="6">
    <source>
        <dbReference type="ARBA" id="ARBA00023136"/>
    </source>
</evidence>
<feature type="transmembrane region" description="Helical" evidence="7">
    <location>
        <begin position="159"/>
        <end position="176"/>
    </location>
</feature>
<keyword evidence="6 7" id="KW-0472">Membrane</keyword>
<accession>A0A5J5ILJ4</accession>
<evidence type="ECO:0000259" key="8">
    <source>
        <dbReference type="Pfam" id="PF01757"/>
    </source>
</evidence>
<name>A0A5J5ILJ4_9BACT</name>
<dbReference type="GO" id="GO:0005886">
    <property type="term" value="C:plasma membrane"/>
    <property type="evidence" value="ECO:0007669"/>
    <property type="project" value="UniProtKB-SubCell"/>
</dbReference>
<feature type="transmembrane region" description="Helical" evidence="7">
    <location>
        <begin position="246"/>
        <end position="263"/>
    </location>
</feature>